<evidence type="ECO:0000313" key="26">
    <source>
        <dbReference type="WBParaSite" id="TMUE_1000005426.1"/>
    </source>
</evidence>
<evidence type="ECO:0000256" key="8">
    <source>
        <dbReference type="ARBA" id="ARBA00022728"/>
    </source>
</evidence>
<evidence type="ECO:0000259" key="24">
    <source>
        <dbReference type="PROSITE" id="PS50102"/>
    </source>
</evidence>
<keyword evidence="12 22" id="KW-0694">RNA-binding</keyword>
<dbReference type="GO" id="GO:0003723">
    <property type="term" value="F:RNA binding"/>
    <property type="evidence" value="ECO:0007669"/>
    <property type="project" value="UniProtKB-UniRule"/>
</dbReference>
<dbReference type="PANTHER" id="PTHR15608:SF0">
    <property type="entry name" value="HIV TAT-SPECIFIC FACTOR 1"/>
    <property type="match status" value="1"/>
</dbReference>
<dbReference type="Proteomes" id="UP000046395">
    <property type="component" value="Unassembled WGS sequence"/>
</dbReference>
<protein>
    <recommendedName>
        <fullName evidence="21">17S U2 SnRNP complex component HTATSF1</fullName>
    </recommendedName>
</protein>
<dbReference type="GO" id="GO:0006281">
    <property type="term" value="P:DNA repair"/>
    <property type="evidence" value="ECO:0007669"/>
    <property type="project" value="UniProtKB-KW"/>
</dbReference>
<feature type="domain" description="RRM" evidence="24">
    <location>
        <begin position="369"/>
        <end position="454"/>
    </location>
</feature>
<evidence type="ECO:0000256" key="10">
    <source>
        <dbReference type="ARBA" id="ARBA00022763"/>
    </source>
</evidence>
<keyword evidence="19" id="KW-0539">Nucleus</keyword>
<evidence type="ECO:0000256" key="20">
    <source>
        <dbReference type="ARBA" id="ARBA00062124"/>
    </source>
</evidence>
<keyword evidence="11" id="KW-0832">Ubl conjugation</keyword>
<evidence type="ECO:0000256" key="9">
    <source>
        <dbReference type="ARBA" id="ARBA00022737"/>
    </source>
</evidence>
<evidence type="ECO:0000256" key="15">
    <source>
        <dbReference type="ARBA" id="ARBA00023159"/>
    </source>
</evidence>
<evidence type="ECO:0000256" key="17">
    <source>
        <dbReference type="ARBA" id="ARBA00023187"/>
    </source>
</evidence>
<keyword evidence="4" id="KW-0158">Chromosome</keyword>
<keyword evidence="10" id="KW-0227">DNA damage</keyword>
<evidence type="ECO:0000256" key="11">
    <source>
        <dbReference type="ARBA" id="ARBA00022843"/>
    </source>
</evidence>
<evidence type="ECO:0000256" key="18">
    <source>
        <dbReference type="ARBA" id="ARBA00023204"/>
    </source>
</evidence>
<keyword evidence="25" id="KW-1185">Reference proteome</keyword>
<dbReference type="FunFam" id="3.30.70.330:FF:000105">
    <property type="entry name" value="HIV Tat-specific factor 1 homolog"/>
    <property type="match status" value="1"/>
</dbReference>
<evidence type="ECO:0000256" key="3">
    <source>
        <dbReference type="ARBA" id="ARBA00007747"/>
    </source>
</evidence>
<dbReference type="PROSITE" id="PS50102">
    <property type="entry name" value="RRM"/>
    <property type="match status" value="2"/>
</dbReference>
<dbReference type="InterPro" id="IPR012677">
    <property type="entry name" value="Nucleotide-bd_a/b_plait_sf"/>
</dbReference>
<evidence type="ECO:0000256" key="7">
    <source>
        <dbReference type="ARBA" id="ARBA00022664"/>
    </source>
</evidence>
<accession>A0A5S6QDI4</accession>
<keyword evidence="5" id="KW-1017">Isopeptide bond</keyword>
<keyword evidence="15" id="KW-0010">Activator</keyword>
<dbReference type="InterPro" id="IPR034392">
    <property type="entry name" value="TatSF1-like_RRM1"/>
</dbReference>
<dbReference type="InterPro" id="IPR034393">
    <property type="entry name" value="TatSF1-like"/>
</dbReference>
<proteinExistence type="inferred from homology"/>
<evidence type="ECO:0000256" key="1">
    <source>
        <dbReference type="ARBA" id="ARBA00004123"/>
    </source>
</evidence>
<dbReference type="InterPro" id="IPR000504">
    <property type="entry name" value="RRM_dom"/>
</dbReference>
<feature type="domain" description="RRM" evidence="24">
    <location>
        <begin position="237"/>
        <end position="322"/>
    </location>
</feature>
<name>A0A5S6QDI4_TRIMR</name>
<keyword evidence="8" id="KW-0747">Spliceosome</keyword>
<comment type="subunit">
    <text evidence="20">Component of the 17S U2 SnRNP complex, a ribonucleoprotein complex that contains small nuclear RNA (snRNA) U2 and a number of specific proteins. Within the 17S U2 SnRNP complex, interacts (via UHM region) directly with SF3B1. Component of a complex which is at least composed of HTATSF1/Tat-SF1, the P-TEFb complex components CDK9 and CCNT1, RNA polymerase II, SUPT5H, and NCL/nucleolin. Interacts with GTF2F2/RAP30 and POLR2A. Interacts with TCERG1/CA150. Interacts with (poly-ADP-ribosylated) RPA1; promoting HTATSF1 recruitment to DNA damage sites. Interacts (when phosphorylated) with TOPBP1; promoting recruitment of TOPBP1 to DNA damage sites during S-phase.</text>
</comment>
<keyword evidence="13" id="KW-0007">Acetylation</keyword>
<evidence type="ECO:0000256" key="16">
    <source>
        <dbReference type="ARBA" id="ARBA00023163"/>
    </source>
</evidence>
<dbReference type="GO" id="GO:0000398">
    <property type="term" value="P:mRNA splicing, via spliceosome"/>
    <property type="evidence" value="ECO:0007669"/>
    <property type="project" value="InterPro"/>
</dbReference>
<organism evidence="25 26">
    <name type="scientific">Trichuris muris</name>
    <name type="common">Mouse whipworm</name>
    <dbReference type="NCBI Taxonomy" id="70415"/>
    <lineage>
        <taxon>Eukaryota</taxon>
        <taxon>Metazoa</taxon>
        <taxon>Ecdysozoa</taxon>
        <taxon>Nematoda</taxon>
        <taxon>Enoplea</taxon>
        <taxon>Dorylaimia</taxon>
        <taxon>Trichinellida</taxon>
        <taxon>Trichuridae</taxon>
        <taxon>Trichuris</taxon>
    </lineage>
</organism>
<evidence type="ECO:0000256" key="12">
    <source>
        <dbReference type="ARBA" id="ARBA00022884"/>
    </source>
</evidence>
<dbReference type="CDD" id="cd12282">
    <property type="entry name" value="RRM2_TatSF1_like"/>
    <property type="match status" value="1"/>
</dbReference>
<evidence type="ECO:0000313" key="25">
    <source>
        <dbReference type="Proteomes" id="UP000046395"/>
    </source>
</evidence>
<dbReference type="SUPFAM" id="SSF54928">
    <property type="entry name" value="RNA-binding domain, RBD"/>
    <property type="match status" value="1"/>
</dbReference>
<evidence type="ECO:0000256" key="22">
    <source>
        <dbReference type="PROSITE-ProRule" id="PRU00176"/>
    </source>
</evidence>
<keyword evidence="14" id="KW-0805">Transcription regulation</keyword>
<dbReference type="InterPro" id="IPR035979">
    <property type="entry name" value="RBD_domain_sf"/>
</dbReference>
<evidence type="ECO:0000256" key="19">
    <source>
        <dbReference type="ARBA" id="ARBA00023242"/>
    </source>
</evidence>
<dbReference type="FunFam" id="3.30.70.330:FF:000202">
    <property type="entry name" value="HIV Tat-specific factor 1"/>
    <property type="match status" value="1"/>
</dbReference>
<sequence length="489" mass="56583">MSDESGPPANSNDMFFRDGAWRWKNRSTGMEMVYNESERKWVALSESQPNGMLLVDGRWCYKDQQTGAMQVWDAEQGRWQEQTEDITASASESRATLVAENPGDEEDDFEFQLREEAASLAANEPGAQTSNPRLYRDPTDNTIYEWDEEKRAWFPKVDADFLAQYLCSYGNTPLKLPSPEREEDVAETSEQTVKESIPTDPKERKEYLRQKKKEMRRLVAERERNRGWFDMDEEHITSVYVSGLPLNLSMVEFEEVMSKCGLIARDLLSKKLKLKLYKTNDGELKGDGLCTYIKKESVELAEKILDGYDLRGHKIKVQQAKFELKGAYDPSKKAKRLTSKQKKLLKEKQDRLFDWRPDRLRGERPKSDNTVIIKNAFSLDELAENAAYLFDIEESLKVDCAKHGNVRKLVVYDSNREGVVSVTFERPEEADDCITMMNWRMFKGRQLRADRWDGVTKYKVQETEEEAQARIAHWQSFIDVDAPSTSVST</sequence>
<dbReference type="GO" id="GO:0005694">
    <property type="term" value="C:chromosome"/>
    <property type="evidence" value="ECO:0007669"/>
    <property type="project" value="UniProtKB-SubCell"/>
</dbReference>
<dbReference type="STRING" id="70415.A0A5S6QDI4"/>
<keyword evidence="9" id="KW-0677">Repeat</keyword>
<dbReference type="SMART" id="SM00360">
    <property type="entry name" value="RRM"/>
    <property type="match status" value="2"/>
</dbReference>
<evidence type="ECO:0000256" key="4">
    <source>
        <dbReference type="ARBA" id="ARBA00022454"/>
    </source>
</evidence>
<keyword evidence="7" id="KW-0507">mRNA processing</keyword>
<dbReference type="GO" id="GO:0005686">
    <property type="term" value="C:U2 snRNP"/>
    <property type="evidence" value="ECO:0007669"/>
    <property type="project" value="TreeGrafter"/>
</dbReference>
<keyword evidence="6" id="KW-0597">Phosphoprotein</keyword>
<keyword evidence="16" id="KW-0804">Transcription</keyword>
<dbReference type="AlphaFoldDB" id="A0A5S6QDI4"/>
<evidence type="ECO:0000256" key="2">
    <source>
        <dbReference type="ARBA" id="ARBA00004286"/>
    </source>
</evidence>
<evidence type="ECO:0000256" key="21">
    <source>
        <dbReference type="ARBA" id="ARBA00073773"/>
    </source>
</evidence>
<comment type="similarity">
    <text evidence="3">Belongs to the HTATSF1 family.</text>
</comment>
<evidence type="ECO:0000256" key="23">
    <source>
        <dbReference type="SAM" id="MobiDB-lite"/>
    </source>
</evidence>
<keyword evidence="18" id="KW-0234">DNA repair</keyword>
<evidence type="ECO:0000256" key="13">
    <source>
        <dbReference type="ARBA" id="ARBA00022990"/>
    </source>
</evidence>
<dbReference type="GO" id="GO:0005684">
    <property type="term" value="C:U2-type spliceosomal complex"/>
    <property type="evidence" value="ECO:0007669"/>
    <property type="project" value="TreeGrafter"/>
</dbReference>
<evidence type="ECO:0000256" key="14">
    <source>
        <dbReference type="ARBA" id="ARBA00023015"/>
    </source>
</evidence>
<dbReference type="Gene3D" id="3.30.70.330">
    <property type="match status" value="2"/>
</dbReference>
<evidence type="ECO:0000256" key="6">
    <source>
        <dbReference type="ARBA" id="ARBA00022553"/>
    </source>
</evidence>
<comment type="subcellular location">
    <subcellularLocation>
        <location evidence="2">Chromosome</location>
    </subcellularLocation>
    <subcellularLocation>
        <location evidence="1">Nucleus</location>
    </subcellularLocation>
</comment>
<reference evidence="26" key="1">
    <citation type="submission" date="2019-12" db="UniProtKB">
        <authorList>
            <consortium name="WormBaseParasite"/>
        </authorList>
    </citation>
    <scope>IDENTIFICATION</scope>
</reference>
<keyword evidence="17" id="KW-0508">mRNA splicing</keyword>
<dbReference type="WBParaSite" id="TMUE_1000005426.1">
    <property type="protein sequence ID" value="TMUE_1000005426.1"/>
    <property type="gene ID" value="WBGene00287674"/>
</dbReference>
<feature type="region of interest" description="Disordered" evidence="23">
    <location>
        <begin position="177"/>
        <end position="203"/>
    </location>
</feature>
<evidence type="ECO:0000256" key="5">
    <source>
        <dbReference type="ARBA" id="ARBA00022499"/>
    </source>
</evidence>
<dbReference type="PANTHER" id="PTHR15608">
    <property type="entry name" value="SPLICING FACTOR U2AF-ASSOCIATED PROTEIN 2"/>
    <property type="match status" value="1"/>
</dbReference>
<dbReference type="CDD" id="cd12281">
    <property type="entry name" value="RRM1_TatSF1_like"/>
    <property type="match status" value="1"/>
</dbReference>